<feature type="compositionally biased region" description="Basic and acidic residues" evidence="1">
    <location>
        <begin position="508"/>
        <end position="520"/>
    </location>
</feature>
<gene>
    <name evidence="3" type="ORF">AABD04_17105</name>
</gene>
<keyword evidence="3" id="KW-0378">Hydrolase</keyword>
<evidence type="ECO:0000313" key="3">
    <source>
        <dbReference type="EMBL" id="MEK8072565.1"/>
    </source>
</evidence>
<dbReference type="InterPro" id="IPR029058">
    <property type="entry name" value="AB_hydrolase_fold"/>
</dbReference>
<feature type="region of interest" description="Disordered" evidence="1">
    <location>
        <begin position="486"/>
        <end position="568"/>
    </location>
</feature>
<dbReference type="EMBL" id="JBBPCN010000001">
    <property type="protein sequence ID" value="MEK8072565.1"/>
    <property type="molecule type" value="Genomic_DNA"/>
</dbReference>
<dbReference type="GO" id="GO:0016787">
    <property type="term" value="F:hydrolase activity"/>
    <property type="evidence" value="ECO:0007669"/>
    <property type="project" value="UniProtKB-KW"/>
</dbReference>
<feature type="domain" description="AB hydrolase-1" evidence="2">
    <location>
        <begin position="580"/>
        <end position="814"/>
    </location>
</feature>
<name>A0ABU9CYY6_9NOCA</name>
<reference evidence="3 4" key="1">
    <citation type="submission" date="2024-03" db="EMBL/GenBank/DDBJ databases">
        <title>Rhodococcus navarretei sp. nov. and Pseudarthrobacter quantumdoti sp. nov., two new species with the ability to biosynthesize Quantum Dots isolated from soil samples at Union Glacier, Antarctica.</title>
        <authorList>
            <person name="Vargas M."/>
        </authorList>
    </citation>
    <scope>NUCLEOTIDE SEQUENCE [LARGE SCALE GENOMIC DNA]</scope>
    <source>
        <strain evidence="3 4">EXRC-4A-4</strain>
    </source>
</reference>
<evidence type="ECO:0000259" key="2">
    <source>
        <dbReference type="Pfam" id="PF12697"/>
    </source>
</evidence>
<dbReference type="Gene3D" id="3.40.50.1820">
    <property type="entry name" value="alpha/beta hydrolase"/>
    <property type="match status" value="1"/>
</dbReference>
<dbReference type="InterPro" id="IPR000073">
    <property type="entry name" value="AB_hydrolase_1"/>
</dbReference>
<comment type="caution">
    <text evidence="3">The sequence shown here is derived from an EMBL/GenBank/DDBJ whole genome shotgun (WGS) entry which is preliminary data.</text>
</comment>
<dbReference type="Pfam" id="PF12697">
    <property type="entry name" value="Abhydrolase_6"/>
    <property type="match status" value="1"/>
</dbReference>
<dbReference type="InterPro" id="IPR050266">
    <property type="entry name" value="AB_hydrolase_sf"/>
</dbReference>
<accession>A0ABU9CYY6</accession>
<protein>
    <submittedName>
        <fullName evidence="3">Alpha/beta hydrolase</fullName>
    </submittedName>
</protein>
<evidence type="ECO:0000256" key="1">
    <source>
        <dbReference type="SAM" id="MobiDB-lite"/>
    </source>
</evidence>
<feature type="compositionally biased region" description="Basic and acidic residues" evidence="1">
    <location>
        <begin position="531"/>
        <end position="540"/>
    </location>
</feature>
<organism evidence="3 4">
    <name type="scientific">Rhodococcus navarretei</name>
    <dbReference type="NCBI Taxonomy" id="3128981"/>
    <lineage>
        <taxon>Bacteria</taxon>
        <taxon>Bacillati</taxon>
        <taxon>Actinomycetota</taxon>
        <taxon>Actinomycetes</taxon>
        <taxon>Mycobacteriales</taxon>
        <taxon>Nocardiaceae</taxon>
        <taxon>Rhodococcus</taxon>
    </lineage>
</organism>
<evidence type="ECO:0000313" key="4">
    <source>
        <dbReference type="Proteomes" id="UP001456513"/>
    </source>
</evidence>
<dbReference type="RefSeq" id="WP_341441910.1">
    <property type="nucleotide sequence ID" value="NZ_JBBPCN010000001.1"/>
</dbReference>
<proteinExistence type="predicted"/>
<dbReference type="PANTHER" id="PTHR43798">
    <property type="entry name" value="MONOACYLGLYCEROL LIPASE"/>
    <property type="match status" value="1"/>
</dbReference>
<keyword evidence="4" id="KW-1185">Reference proteome</keyword>
<dbReference type="SUPFAM" id="SSF53474">
    <property type="entry name" value="alpha/beta-Hydrolases"/>
    <property type="match status" value="2"/>
</dbReference>
<dbReference type="PANTHER" id="PTHR43798:SF33">
    <property type="entry name" value="HYDROLASE, PUTATIVE (AFU_ORTHOLOGUE AFUA_2G14860)-RELATED"/>
    <property type="match status" value="1"/>
</dbReference>
<dbReference type="Proteomes" id="UP001456513">
    <property type="component" value="Unassembled WGS sequence"/>
</dbReference>
<sequence>MTILGEFARRSFVRGAVCTSLVVSISAVVPAAVSAEPVPGRTEREISSSSPVTGVVASVVVLDAPLPVGSEPHPAECDRLSYLRYRAADGPENSADADRVLVAQPGVFEGAGAFESVARNTVAAAAAEGRHIEFWALDRRSNCLEDHTGSQAALAANDLDIATDYYFAGGTADGRTFAGYADGAGTAWLKDQGLVQTMRDQYDVLRLELPDQNIRKQKVLCGGHSLGGFLTGYFANWDFDGNPATTADAGYNQCSGYFALDTVIKAGPPNPIRNLDIPELPPALAEPIEAASGTLTDVYPVTRLPAVINPETTNLLAIAGLAARLDPTGVNDVVDRLPRGLNFDATLRTLLSKDTLMATTGLPDIRTLYATNEAVVGALLDDNSQPLGFLQTSVGFIGNGPVQDKYFPMPNDVIATIPFLGQVFGSDRKAAPTSYGDPSVVYTWQDYDEMTPNSYTDPLAGSHLHLADRAEPERTTTRLHRVVLPDGHHHRSGATDRAVDCRPLPLPRRREPQPRADLAGRRWSGSGCVRQPERHSDHAARLQPPRCSDGGAEAERWSPGTGFDSTGRIQPMTDKPALMLLHGVTMSGAAWDDVVPLLTDRFDVIVPTAAGHLGGPVLGTEATIAAVTDAAERQLDERGLGAVHVAGNSMGGWMAVELARRGRARSVCAFSPAGLWAKDDKPGASRVTLIRTKKLADATRRLAPPLMTFGLVRRIAMRDIAVHGYRMTTQQARRSFQDLVGCDAAYELLNTRESMDPLVDPPCPVTVAWAAHDRIFPPAEFVPVAQQRLPHARFVTLPGVGHVPMIDDPALCARTIIESIGDSAG</sequence>